<dbReference type="PANTHER" id="PTHR30124:SF0">
    <property type="entry name" value="MEMBRANE-BOUND LYTIC MUREIN TRANSGLYCOSYLASE A"/>
    <property type="match status" value="1"/>
</dbReference>
<dbReference type="CDD" id="cd14485">
    <property type="entry name" value="mltA_like_LT_A"/>
    <property type="match status" value="1"/>
</dbReference>
<keyword evidence="4" id="KW-0961">Cell wall biogenesis/degradation</keyword>
<accession>A0A6G6Y3T3</accession>
<dbReference type="SMART" id="SM00925">
    <property type="entry name" value="MltA"/>
    <property type="match status" value="1"/>
</dbReference>
<dbReference type="InterPro" id="IPR005300">
    <property type="entry name" value="MltA_B"/>
</dbReference>
<dbReference type="CDD" id="cd14668">
    <property type="entry name" value="mlta_B"/>
    <property type="match status" value="1"/>
</dbReference>
<evidence type="ECO:0000313" key="8">
    <source>
        <dbReference type="EMBL" id="QIG79575.1"/>
    </source>
</evidence>
<dbReference type="Pfam" id="PF06725">
    <property type="entry name" value="3D"/>
    <property type="match status" value="1"/>
</dbReference>
<dbReference type="AlphaFoldDB" id="A0A6G6Y3T3"/>
<evidence type="ECO:0000256" key="5">
    <source>
        <dbReference type="ARBA" id="ARBA00030918"/>
    </source>
</evidence>
<dbReference type="EMBL" id="CP049109">
    <property type="protein sequence ID" value="QIG79575.1"/>
    <property type="molecule type" value="Genomic_DNA"/>
</dbReference>
<dbReference type="PIRSF" id="PIRSF019422">
    <property type="entry name" value="MltA"/>
    <property type="match status" value="1"/>
</dbReference>
<protein>
    <recommendedName>
        <fullName evidence="2">peptidoglycan lytic exotransglycosylase</fullName>
        <ecNumber evidence="2">4.2.2.n1</ecNumber>
    </recommendedName>
    <alternativeName>
        <fullName evidence="5">Murein hydrolase A</fullName>
    </alternativeName>
</protein>
<dbReference type="PANTHER" id="PTHR30124">
    <property type="entry name" value="MEMBRANE-BOUND LYTIC MUREIN TRANSGLYCOSYLASE A"/>
    <property type="match status" value="1"/>
</dbReference>
<dbReference type="GO" id="GO:0008933">
    <property type="term" value="F:peptidoglycan lytic transglycosylase activity"/>
    <property type="evidence" value="ECO:0007669"/>
    <property type="project" value="TreeGrafter"/>
</dbReference>
<dbReference type="GO" id="GO:0071555">
    <property type="term" value="P:cell wall organization"/>
    <property type="evidence" value="ECO:0007669"/>
    <property type="project" value="UniProtKB-KW"/>
</dbReference>
<feature type="signal peptide" evidence="6">
    <location>
        <begin position="1"/>
        <end position="24"/>
    </location>
</feature>
<dbReference type="Gene3D" id="2.40.240.50">
    <property type="entry name" value="Barwin-like endoglucanases"/>
    <property type="match status" value="1"/>
</dbReference>
<reference evidence="8 9" key="1">
    <citation type="submission" date="2020-02" db="EMBL/GenBank/DDBJ databases">
        <authorList>
            <person name="Zheng R.K."/>
            <person name="Sun C.M."/>
        </authorList>
    </citation>
    <scope>NUCLEOTIDE SEQUENCE [LARGE SCALE GENOMIC DNA]</scope>
    <source>
        <strain evidence="9">zrk23</strain>
    </source>
</reference>
<dbReference type="GO" id="GO:0009253">
    <property type="term" value="P:peptidoglycan catabolic process"/>
    <property type="evidence" value="ECO:0007669"/>
    <property type="project" value="TreeGrafter"/>
</dbReference>
<dbReference type="KEGG" id="spzr:G5C33_07070"/>
<dbReference type="Pfam" id="PF03562">
    <property type="entry name" value="MltA"/>
    <property type="match status" value="1"/>
</dbReference>
<dbReference type="SUPFAM" id="SSF50685">
    <property type="entry name" value="Barwin-like endoglucanases"/>
    <property type="match status" value="1"/>
</dbReference>
<feature type="chain" id="PRO_5026126376" description="peptidoglycan lytic exotransglycosylase" evidence="6">
    <location>
        <begin position="25"/>
        <end position="418"/>
    </location>
</feature>
<keyword evidence="9" id="KW-1185">Reference proteome</keyword>
<dbReference type="InterPro" id="IPR036908">
    <property type="entry name" value="RlpA-like_sf"/>
</dbReference>
<dbReference type="GO" id="GO:0004553">
    <property type="term" value="F:hydrolase activity, hydrolyzing O-glycosyl compounds"/>
    <property type="evidence" value="ECO:0007669"/>
    <property type="project" value="InterPro"/>
</dbReference>
<comment type="catalytic activity">
    <reaction evidence="1">
        <text>Exolytic cleavage of the (1-&gt;4)-beta-glycosidic linkage between N-acetylmuramic acid (MurNAc) and N-acetylglucosamine (GlcNAc) residues in peptidoglycan, from either the reducing or the non-reducing ends of the peptidoglycan chains, with concomitant formation of a 1,6-anhydrobond in the MurNAc residue.</text>
        <dbReference type="EC" id="4.2.2.n1"/>
    </reaction>
</comment>
<feature type="domain" description="Lytic transglycosylase MltA" evidence="7">
    <location>
        <begin position="161"/>
        <end position="318"/>
    </location>
</feature>
<evidence type="ECO:0000313" key="9">
    <source>
        <dbReference type="Proteomes" id="UP000501568"/>
    </source>
</evidence>
<evidence type="ECO:0000256" key="4">
    <source>
        <dbReference type="ARBA" id="ARBA00023316"/>
    </source>
</evidence>
<evidence type="ECO:0000256" key="6">
    <source>
        <dbReference type="SAM" id="SignalP"/>
    </source>
</evidence>
<dbReference type="RefSeq" id="WP_165326575.1">
    <property type="nucleotide sequence ID" value="NZ_CP049109.1"/>
</dbReference>
<sequence>MRAWGVAALALLLGACSGSLVPPATEYGSAPYGGSPGGTVNEVPVRQPTPATPIPPVPAAPAPPSADIAAGSGIVGGPDFATLPITDDAAARALAAYRTSCGSTARRTDQSGLTRPEDWAVSCQAAQNWPVTDARNFFARYFETVQIADGSAFATGYYEPEIAGSRTRRSGYDVPIYGKPADLVDVDLGDFAEDLEGRKIRGRVQGTDFVPYYDRTEIEQGALAGRGLEIAWAHDPVELFFLQVQGSGRLRLPDGGVMRIGYAGQNGRSYTGIGGLMRDRGLLAPGQANMQGIMQWLRDHPAEGRAIMRENKSWVFFRELTGPGPLGAMGYAVTGRTSAAADPKFVPMGAPVFLSMDRADATGLWVIQDTGGAIKGANRFDTFWGAGAEARAIAGGMSAHGTAFLLLPVGTLARHGAR</sequence>
<evidence type="ECO:0000256" key="2">
    <source>
        <dbReference type="ARBA" id="ARBA00012587"/>
    </source>
</evidence>
<evidence type="ECO:0000256" key="1">
    <source>
        <dbReference type="ARBA" id="ARBA00001420"/>
    </source>
</evidence>
<gene>
    <name evidence="8" type="ORF">G5C33_07070</name>
</gene>
<evidence type="ECO:0000259" key="7">
    <source>
        <dbReference type="SMART" id="SM00925"/>
    </source>
</evidence>
<dbReference type="GO" id="GO:0009254">
    <property type="term" value="P:peptidoglycan turnover"/>
    <property type="evidence" value="ECO:0007669"/>
    <property type="project" value="InterPro"/>
</dbReference>
<proteinExistence type="predicted"/>
<dbReference type="Gene3D" id="2.40.40.10">
    <property type="entry name" value="RlpA-like domain"/>
    <property type="match status" value="1"/>
</dbReference>
<dbReference type="GO" id="GO:0019867">
    <property type="term" value="C:outer membrane"/>
    <property type="evidence" value="ECO:0007669"/>
    <property type="project" value="InterPro"/>
</dbReference>
<dbReference type="InterPro" id="IPR026044">
    <property type="entry name" value="MltA"/>
</dbReference>
<keyword evidence="3" id="KW-0456">Lyase</keyword>
<dbReference type="PROSITE" id="PS51257">
    <property type="entry name" value="PROKAR_LIPOPROTEIN"/>
    <property type="match status" value="1"/>
</dbReference>
<name>A0A6G6Y3T3_9SPHN</name>
<dbReference type="InterPro" id="IPR010611">
    <property type="entry name" value="3D_dom"/>
</dbReference>
<keyword evidence="6" id="KW-0732">Signal</keyword>
<organism evidence="8 9">
    <name type="scientific">Stakelama tenebrarum</name>
    <dbReference type="NCBI Taxonomy" id="2711215"/>
    <lineage>
        <taxon>Bacteria</taxon>
        <taxon>Pseudomonadati</taxon>
        <taxon>Pseudomonadota</taxon>
        <taxon>Alphaproteobacteria</taxon>
        <taxon>Sphingomonadales</taxon>
        <taxon>Sphingomonadaceae</taxon>
        <taxon>Stakelama</taxon>
    </lineage>
</organism>
<dbReference type="EC" id="4.2.2.n1" evidence="2"/>
<dbReference type="Proteomes" id="UP000501568">
    <property type="component" value="Chromosome"/>
</dbReference>
<evidence type="ECO:0000256" key="3">
    <source>
        <dbReference type="ARBA" id="ARBA00023239"/>
    </source>
</evidence>